<comment type="caution">
    <text evidence="2">The sequence shown here is derived from an EMBL/GenBank/DDBJ whole genome shotgun (WGS) entry which is preliminary data.</text>
</comment>
<sequence>MQRALGSPQCCTPPSLKRETTFPGKQQPWVVAKPSHPWAVEKGKRWKSRPSPPPVQLLPGEEAQLGMAKSSLHQLTAVRPLGLQPGLSPSALPPCEDSSPKPPACTAIGSRVARALGAGGH</sequence>
<accession>A0A9D3XRN5</accession>
<dbReference type="Proteomes" id="UP000827986">
    <property type="component" value="Unassembled WGS sequence"/>
</dbReference>
<reference evidence="2" key="1">
    <citation type="submission" date="2021-09" db="EMBL/GenBank/DDBJ databases">
        <title>The genome of Mauremys mutica provides insights into the evolution of semi-aquatic lifestyle.</title>
        <authorList>
            <person name="Gong S."/>
            <person name="Gao Y."/>
        </authorList>
    </citation>
    <scope>NUCLEOTIDE SEQUENCE</scope>
    <source>
        <strain evidence="2">MM-2020</strain>
        <tissue evidence="2">Muscle</tissue>
    </source>
</reference>
<dbReference type="AlphaFoldDB" id="A0A9D3XRN5"/>
<keyword evidence="3" id="KW-1185">Reference proteome</keyword>
<evidence type="ECO:0000313" key="3">
    <source>
        <dbReference type="Proteomes" id="UP000827986"/>
    </source>
</evidence>
<dbReference type="EMBL" id="JAHDVG010000465">
    <property type="protein sequence ID" value="KAH1184326.1"/>
    <property type="molecule type" value="Genomic_DNA"/>
</dbReference>
<protein>
    <submittedName>
        <fullName evidence="2">Uncharacterized protein</fullName>
    </submittedName>
</protein>
<name>A0A9D3XRN5_9SAUR</name>
<feature type="region of interest" description="Disordered" evidence="1">
    <location>
        <begin position="85"/>
        <end position="106"/>
    </location>
</feature>
<evidence type="ECO:0000256" key="1">
    <source>
        <dbReference type="SAM" id="MobiDB-lite"/>
    </source>
</evidence>
<gene>
    <name evidence="2" type="ORF">KIL84_014942</name>
</gene>
<organism evidence="2 3">
    <name type="scientific">Mauremys mutica</name>
    <name type="common">yellowpond turtle</name>
    <dbReference type="NCBI Taxonomy" id="74926"/>
    <lineage>
        <taxon>Eukaryota</taxon>
        <taxon>Metazoa</taxon>
        <taxon>Chordata</taxon>
        <taxon>Craniata</taxon>
        <taxon>Vertebrata</taxon>
        <taxon>Euteleostomi</taxon>
        <taxon>Archelosauria</taxon>
        <taxon>Testudinata</taxon>
        <taxon>Testudines</taxon>
        <taxon>Cryptodira</taxon>
        <taxon>Durocryptodira</taxon>
        <taxon>Testudinoidea</taxon>
        <taxon>Geoemydidae</taxon>
        <taxon>Geoemydinae</taxon>
        <taxon>Mauremys</taxon>
    </lineage>
</organism>
<evidence type="ECO:0000313" key="2">
    <source>
        <dbReference type="EMBL" id="KAH1184326.1"/>
    </source>
</evidence>
<feature type="region of interest" description="Disordered" evidence="1">
    <location>
        <begin position="1"/>
        <end position="29"/>
    </location>
</feature>
<proteinExistence type="predicted"/>